<evidence type="ECO:0000313" key="3">
    <source>
        <dbReference type="EMBL" id="MBD8079097.1"/>
    </source>
</evidence>
<evidence type="ECO:0000313" key="4">
    <source>
        <dbReference type="Proteomes" id="UP000610846"/>
    </source>
</evidence>
<evidence type="ECO:0000256" key="1">
    <source>
        <dbReference type="ARBA" id="ARBA00022729"/>
    </source>
</evidence>
<feature type="chain" id="PRO_5038337900" evidence="2">
    <location>
        <begin position="34"/>
        <end position="207"/>
    </location>
</feature>
<dbReference type="Proteomes" id="UP000610846">
    <property type="component" value="Unassembled WGS sequence"/>
</dbReference>
<dbReference type="AlphaFoldDB" id="A0A927G8V5"/>
<keyword evidence="1 2" id="KW-0732">Signal</keyword>
<name>A0A927G8V5_9MICO</name>
<comment type="caution">
    <text evidence="3">The sequence shown here is derived from an EMBL/GenBank/DDBJ whole genome shotgun (WGS) entry which is preliminary data.</text>
</comment>
<gene>
    <name evidence="3" type="ORF">IF651_08530</name>
</gene>
<reference evidence="3" key="2">
    <citation type="submission" date="2020-09" db="EMBL/GenBank/DDBJ databases">
        <authorList>
            <person name="Yu Y."/>
        </authorList>
    </citation>
    <scope>NUCLEOTIDE SEQUENCE</scope>
    <source>
        <strain evidence="3">KCTC 49039</strain>
    </source>
</reference>
<dbReference type="InterPro" id="IPR019674">
    <property type="entry name" value="Lipoprotein_LpqN/LpqT-like"/>
</dbReference>
<accession>A0A927G8V5</accession>
<keyword evidence="4" id="KW-1185">Reference proteome</keyword>
<reference evidence="3" key="1">
    <citation type="journal article" date="2018" name="Curr. Microbiol.">
        <title>Cellulosimicrobium arenosum sp. nov., Isolated from Marine Sediment Sand.</title>
        <authorList>
            <person name="Oh M."/>
            <person name="Kim J.H."/>
            <person name="Yoon J.H."/>
            <person name="Schumann P."/>
            <person name="Kim W."/>
        </authorList>
    </citation>
    <scope>NUCLEOTIDE SEQUENCE</scope>
    <source>
        <strain evidence="3">KCTC 49039</strain>
    </source>
</reference>
<dbReference type="PROSITE" id="PS51257">
    <property type="entry name" value="PROKAR_LIPOPROTEIN"/>
    <property type="match status" value="1"/>
</dbReference>
<protein>
    <submittedName>
        <fullName evidence="3">LpqN/LpqT family lipoprotein</fullName>
    </submittedName>
</protein>
<sequence length="207" mass="20678">MPLVRVARRPTRSTVTRTALALAVVTGVGAACAGCGSTGTDEPPDGASTATSAASPVQVPGVPVTVTLPPGWDDQAREGAFVLVAPAPQDPGAVRTNVVVTGEQTTEAVEEAAAESASYAESLPGWTLDDAGPQEVTVAEVPALGVVGTYEADGVRVAQEVYVLEAGTGGDRQVVRLTVTTGAGDETAAAQVREVLDGVEISAAVTG</sequence>
<dbReference type="Gene3D" id="3.40.1000.10">
    <property type="entry name" value="Mog1/PsbP, alpha/beta/alpha sandwich"/>
    <property type="match status" value="1"/>
</dbReference>
<dbReference type="Pfam" id="PF10738">
    <property type="entry name" value="Lpp-LpqN"/>
    <property type="match status" value="1"/>
</dbReference>
<dbReference type="EMBL" id="JACYHB010000005">
    <property type="protein sequence ID" value="MBD8079097.1"/>
    <property type="molecule type" value="Genomic_DNA"/>
</dbReference>
<keyword evidence="3" id="KW-0449">Lipoprotein</keyword>
<evidence type="ECO:0000256" key="2">
    <source>
        <dbReference type="SAM" id="SignalP"/>
    </source>
</evidence>
<dbReference type="RefSeq" id="WP_191828673.1">
    <property type="nucleotide sequence ID" value="NZ_JACYHB010000005.1"/>
</dbReference>
<organism evidence="3 4">
    <name type="scientific">Cellulosimicrobium arenosum</name>
    <dbReference type="NCBI Taxonomy" id="2708133"/>
    <lineage>
        <taxon>Bacteria</taxon>
        <taxon>Bacillati</taxon>
        <taxon>Actinomycetota</taxon>
        <taxon>Actinomycetes</taxon>
        <taxon>Micrococcales</taxon>
        <taxon>Promicromonosporaceae</taxon>
        <taxon>Cellulosimicrobium</taxon>
    </lineage>
</organism>
<feature type="signal peptide" evidence="2">
    <location>
        <begin position="1"/>
        <end position="33"/>
    </location>
</feature>
<proteinExistence type="predicted"/>